<reference evidence="1 2" key="1">
    <citation type="submission" date="2024-05" db="EMBL/GenBank/DDBJ databases">
        <title>Genome sequencing and assembly of Indian major carp, Cirrhinus mrigala (Hamilton, 1822).</title>
        <authorList>
            <person name="Mohindra V."/>
            <person name="Chowdhury L.M."/>
            <person name="Lal K."/>
            <person name="Jena J.K."/>
        </authorList>
    </citation>
    <scope>NUCLEOTIDE SEQUENCE [LARGE SCALE GENOMIC DNA]</scope>
    <source>
        <strain evidence="1">CM1030</strain>
        <tissue evidence="1">Blood</tissue>
    </source>
</reference>
<proteinExistence type="predicted"/>
<sequence length="71" mass="7622">SGGFYSAEDADSFPMVESTEKREGAFCVWTAGEIRELLPDIVEGATGGATQADIFMHHYGVKEQGNVDPAQ</sequence>
<accession>A0ABD0Q187</accession>
<name>A0ABD0Q187_CIRMR</name>
<protein>
    <submittedName>
        <fullName evidence="1">Uncharacterized protein</fullName>
    </submittedName>
</protein>
<feature type="non-terminal residue" evidence="1">
    <location>
        <position position="71"/>
    </location>
</feature>
<gene>
    <name evidence="1" type="ORF">M9458_024845</name>
</gene>
<evidence type="ECO:0000313" key="2">
    <source>
        <dbReference type="Proteomes" id="UP001529510"/>
    </source>
</evidence>
<evidence type="ECO:0000313" key="1">
    <source>
        <dbReference type="EMBL" id="KAL0179403.1"/>
    </source>
</evidence>
<comment type="caution">
    <text evidence="1">The sequence shown here is derived from an EMBL/GenBank/DDBJ whole genome shotgun (WGS) entry which is preliminary data.</text>
</comment>
<keyword evidence="2" id="KW-1185">Reference proteome</keyword>
<feature type="non-terminal residue" evidence="1">
    <location>
        <position position="1"/>
    </location>
</feature>
<dbReference type="Proteomes" id="UP001529510">
    <property type="component" value="Unassembled WGS sequence"/>
</dbReference>
<dbReference type="InterPro" id="IPR024705">
    <property type="entry name" value="Ssp411"/>
</dbReference>
<dbReference type="AlphaFoldDB" id="A0ABD0Q187"/>
<dbReference type="PANTHER" id="PTHR42899:SF1">
    <property type="entry name" value="SPERMATOGENESIS-ASSOCIATED PROTEIN 20"/>
    <property type="match status" value="1"/>
</dbReference>
<dbReference type="EMBL" id="JAMKFB020000012">
    <property type="protein sequence ID" value="KAL0179403.1"/>
    <property type="molecule type" value="Genomic_DNA"/>
</dbReference>
<dbReference type="PANTHER" id="PTHR42899">
    <property type="entry name" value="SPERMATOGENESIS-ASSOCIATED PROTEIN 20"/>
    <property type="match status" value="1"/>
</dbReference>
<organism evidence="1 2">
    <name type="scientific">Cirrhinus mrigala</name>
    <name type="common">Mrigala</name>
    <dbReference type="NCBI Taxonomy" id="683832"/>
    <lineage>
        <taxon>Eukaryota</taxon>
        <taxon>Metazoa</taxon>
        <taxon>Chordata</taxon>
        <taxon>Craniata</taxon>
        <taxon>Vertebrata</taxon>
        <taxon>Euteleostomi</taxon>
        <taxon>Actinopterygii</taxon>
        <taxon>Neopterygii</taxon>
        <taxon>Teleostei</taxon>
        <taxon>Ostariophysi</taxon>
        <taxon>Cypriniformes</taxon>
        <taxon>Cyprinidae</taxon>
        <taxon>Labeoninae</taxon>
        <taxon>Labeonini</taxon>
        <taxon>Cirrhinus</taxon>
    </lineage>
</organism>